<feature type="region of interest" description="Disordered" evidence="1">
    <location>
        <begin position="12"/>
        <end position="34"/>
    </location>
</feature>
<accession>A0A0F9AU45</accession>
<evidence type="ECO:0000313" key="2">
    <source>
        <dbReference type="EMBL" id="KKL12965.1"/>
    </source>
</evidence>
<sequence>MVMDASGTIRQLLPDEEQIVDGEPQLPSRPSSPLVDIEQPEKRLTPMPVSPRPPLPAAVELAEQQAYQLIYGGPVLKVSRYSGGDQDWVELMRWDIPIGYTGDLHTISLLSNNDAKTRYRIFLANVDQGIPTDRLTTTPQEHKWDRTVLPGGSAVWVEVRSTDGTSINVDGSITGTIR</sequence>
<gene>
    <name evidence="2" type="ORF">LCGC14_2530480</name>
</gene>
<comment type="caution">
    <text evidence="2">The sequence shown here is derived from an EMBL/GenBank/DDBJ whole genome shotgun (WGS) entry which is preliminary data.</text>
</comment>
<organism evidence="2">
    <name type="scientific">marine sediment metagenome</name>
    <dbReference type="NCBI Taxonomy" id="412755"/>
    <lineage>
        <taxon>unclassified sequences</taxon>
        <taxon>metagenomes</taxon>
        <taxon>ecological metagenomes</taxon>
    </lineage>
</organism>
<name>A0A0F9AU45_9ZZZZ</name>
<dbReference type="EMBL" id="LAZR01041052">
    <property type="protein sequence ID" value="KKL12965.1"/>
    <property type="molecule type" value="Genomic_DNA"/>
</dbReference>
<reference evidence="2" key="1">
    <citation type="journal article" date="2015" name="Nature">
        <title>Complex archaea that bridge the gap between prokaryotes and eukaryotes.</title>
        <authorList>
            <person name="Spang A."/>
            <person name="Saw J.H."/>
            <person name="Jorgensen S.L."/>
            <person name="Zaremba-Niedzwiedzka K."/>
            <person name="Martijn J."/>
            <person name="Lind A.E."/>
            <person name="van Eijk R."/>
            <person name="Schleper C."/>
            <person name="Guy L."/>
            <person name="Ettema T.J."/>
        </authorList>
    </citation>
    <scope>NUCLEOTIDE SEQUENCE</scope>
</reference>
<evidence type="ECO:0000256" key="1">
    <source>
        <dbReference type="SAM" id="MobiDB-lite"/>
    </source>
</evidence>
<dbReference type="AlphaFoldDB" id="A0A0F9AU45"/>
<proteinExistence type="predicted"/>
<protein>
    <submittedName>
        <fullName evidence="2">Uncharacterized protein</fullName>
    </submittedName>
</protein>